<dbReference type="EMBL" id="QFQS01000001">
    <property type="protein sequence ID" value="PZQ99212.1"/>
    <property type="molecule type" value="Genomic_DNA"/>
</dbReference>
<dbReference type="Proteomes" id="UP000248975">
    <property type="component" value="Unassembled WGS sequence"/>
</dbReference>
<proteinExistence type="predicted"/>
<evidence type="ECO:0000313" key="1">
    <source>
        <dbReference type="EMBL" id="PZQ99212.1"/>
    </source>
</evidence>
<name>A0A2W5SEF3_CERSP</name>
<reference evidence="1 2" key="1">
    <citation type="submission" date="2017-08" db="EMBL/GenBank/DDBJ databases">
        <title>Infants hospitalized years apart are colonized by the same room-sourced microbial strains.</title>
        <authorList>
            <person name="Brooks B."/>
            <person name="Olm M.R."/>
            <person name="Firek B.A."/>
            <person name="Baker R."/>
            <person name="Thomas B.C."/>
            <person name="Morowitz M.J."/>
            <person name="Banfield J.F."/>
        </authorList>
    </citation>
    <scope>NUCLEOTIDE SEQUENCE [LARGE SCALE GENOMIC DNA]</scope>
    <source>
        <strain evidence="1">S2_003_000_R2_11</strain>
    </source>
</reference>
<evidence type="ECO:0000313" key="2">
    <source>
        <dbReference type="Proteomes" id="UP000248975"/>
    </source>
</evidence>
<accession>A0A2W5SEF3</accession>
<sequence>MTLANCLATKAKSGLISGIKSKDARERFRVISEGLIKQGEAPGIAYQLAADRVTDEFKFKAAAQKRRLLADISVRADLESRVAAKSGKALRKLAAKTVDDLDFDARAIRRLANSRITDFLTTHNANLLGKVKNPMQFKEFMKAVRGEATSDATAQGFAKSVNDLNEWFRQELNKYGYNIGKHENWGLPHSHNAMAIGTKGLDQWRTDIKPLLDWSRMTDETIGEPFRATPSEAFQDEFLANVYGNITYGRNSKSAEWDRSKLKGGNPLEKHRVLEFKDTDAWAAYNQKYGSASPFNTLMQHIDHMSRELAMARRFGRDHEAAVDYMGQLITRKNRETASGAVENMKAEGNVALAKNMVRVMSGGIGPKSYLGAVSAKFFSTTRKVLNSALLDRAVVISIPSDLNSARMAAQAVEMNPANFMSDYVNLMRDSLKDGGATREDFLRQGWIADSFANPGVTMSRYQDEGFAAEWADVMSNAAMQIQGLTAHTDNLKMAVQKSWAAHFASVRGLAFDQLPETLRKEMTETGGITAADWDAFRSSGGEYVAGNGATFLSPIYWQKATSLPQDQADEIYLKMQSFVEKWTERAVPSGSLVAKGYVDPKAYGLAPGSAPYELIKSAGMFKSFVGAFTMNQVRMISGTNKHWSGATGKGAKAAYIAELVASTTAVGALGIQINEMLMGRDPQPMNDDMFWWRSILRGGGLGPIGDILSTGATSWGGGLSGYLAGPIAQAGGDVLKLTIGNVAQAYSQVVNGDEIDLNLVEDTAKFISRYTPMGQSPVLAGGAAFDRLVLDQLQMALDPGAADAMVKAAKRRQNLYGNGSWWMPGSALPNRAPNLGNALGQ</sequence>
<organism evidence="1 2">
    <name type="scientific">Cereibacter sphaeroides</name>
    <name type="common">Rhodobacter sphaeroides</name>
    <dbReference type="NCBI Taxonomy" id="1063"/>
    <lineage>
        <taxon>Bacteria</taxon>
        <taxon>Pseudomonadati</taxon>
        <taxon>Pseudomonadota</taxon>
        <taxon>Alphaproteobacteria</taxon>
        <taxon>Rhodobacterales</taxon>
        <taxon>Paracoccaceae</taxon>
        <taxon>Cereibacter</taxon>
    </lineage>
</organism>
<protein>
    <submittedName>
        <fullName evidence="1">Uncharacterized protein</fullName>
    </submittedName>
</protein>
<dbReference type="AlphaFoldDB" id="A0A2W5SEF3"/>
<comment type="caution">
    <text evidence="1">The sequence shown here is derived from an EMBL/GenBank/DDBJ whole genome shotgun (WGS) entry which is preliminary data.</text>
</comment>
<gene>
    <name evidence="1" type="ORF">DI533_00445</name>
</gene>